<dbReference type="Proteomes" id="UP000245469">
    <property type="component" value="Unassembled WGS sequence"/>
</dbReference>
<dbReference type="EMBL" id="QGDQ01000035">
    <property type="protein sequence ID" value="PWJ47698.1"/>
    <property type="molecule type" value="Genomic_DNA"/>
</dbReference>
<comment type="caution">
    <text evidence="1">The sequence shown here is derived from an EMBL/GenBank/DDBJ whole genome shotgun (WGS) entry which is preliminary data.</text>
</comment>
<dbReference type="AlphaFoldDB" id="A0A315ZS44"/>
<name>A0A315ZS44_9ACTN</name>
<evidence type="ECO:0000313" key="2">
    <source>
        <dbReference type="Proteomes" id="UP000245469"/>
    </source>
</evidence>
<sequence>MFLEEARTGELLPSGREFLVTVQTPQRSHAL</sequence>
<protein>
    <submittedName>
        <fullName evidence="1">Uncharacterized protein</fullName>
    </submittedName>
</protein>
<accession>A0A315ZS44</accession>
<reference evidence="1 2" key="1">
    <citation type="submission" date="2018-03" db="EMBL/GenBank/DDBJ databases">
        <title>Genomic Encyclopedia of Archaeal and Bacterial Type Strains, Phase II (KMG-II): from individual species to whole genera.</title>
        <authorList>
            <person name="Goeker M."/>
        </authorList>
    </citation>
    <scope>NUCLEOTIDE SEQUENCE [LARGE SCALE GENOMIC DNA]</scope>
    <source>
        <strain evidence="1 2">DSM 44889</strain>
    </source>
</reference>
<evidence type="ECO:0000313" key="1">
    <source>
        <dbReference type="EMBL" id="PWJ47698.1"/>
    </source>
</evidence>
<proteinExistence type="predicted"/>
<organism evidence="1 2">
    <name type="scientific">Quadrisphaera granulorum</name>
    <dbReference type="NCBI Taxonomy" id="317664"/>
    <lineage>
        <taxon>Bacteria</taxon>
        <taxon>Bacillati</taxon>
        <taxon>Actinomycetota</taxon>
        <taxon>Actinomycetes</taxon>
        <taxon>Kineosporiales</taxon>
        <taxon>Kineosporiaceae</taxon>
        <taxon>Quadrisphaera</taxon>
    </lineage>
</organism>
<gene>
    <name evidence="1" type="ORF">BXY45_1351</name>
</gene>
<keyword evidence="2" id="KW-1185">Reference proteome</keyword>